<dbReference type="PANTHER" id="PTHR15065:SF6">
    <property type="entry name" value="INSULINOMA-ASSOCIATED PROTEIN 2"/>
    <property type="match status" value="1"/>
</dbReference>
<evidence type="ECO:0000256" key="8">
    <source>
        <dbReference type="ARBA" id="ARBA00023242"/>
    </source>
</evidence>
<accession>H3AWA6</accession>
<dbReference type="InParanoid" id="H3AWA6"/>
<organism evidence="12 13">
    <name type="scientific">Latimeria chalumnae</name>
    <name type="common">Coelacanth</name>
    <dbReference type="NCBI Taxonomy" id="7897"/>
    <lineage>
        <taxon>Eukaryota</taxon>
        <taxon>Metazoa</taxon>
        <taxon>Chordata</taxon>
        <taxon>Craniata</taxon>
        <taxon>Vertebrata</taxon>
        <taxon>Euteleostomi</taxon>
        <taxon>Coelacanthiformes</taxon>
        <taxon>Coelacanthidae</taxon>
        <taxon>Latimeria</taxon>
    </lineage>
</organism>
<dbReference type="Bgee" id="ENSLACG00000012262">
    <property type="expression patterns" value="Expressed in pharyngeal gill"/>
</dbReference>
<feature type="domain" description="C2H2-type" evidence="11">
    <location>
        <begin position="218"/>
        <end position="245"/>
    </location>
</feature>
<evidence type="ECO:0000256" key="7">
    <source>
        <dbReference type="ARBA" id="ARBA00023163"/>
    </source>
</evidence>
<keyword evidence="2" id="KW-0479">Metal-binding</keyword>
<dbReference type="FunFam" id="3.30.160.60:FF:001329">
    <property type="entry name" value="INSM transcriptional repressor 1"/>
    <property type="match status" value="1"/>
</dbReference>
<reference evidence="12" key="2">
    <citation type="submission" date="2025-08" db="UniProtKB">
        <authorList>
            <consortium name="Ensembl"/>
        </authorList>
    </citation>
    <scope>IDENTIFICATION</scope>
</reference>
<keyword evidence="5" id="KW-0862">Zinc</keyword>
<keyword evidence="8" id="KW-0539">Nucleus</keyword>
<dbReference type="EMBL" id="AFYH01152687">
    <property type="status" value="NOT_ANNOTATED_CDS"/>
    <property type="molecule type" value="Genomic_DNA"/>
</dbReference>
<dbReference type="GO" id="GO:0017053">
    <property type="term" value="C:transcription repressor complex"/>
    <property type="evidence" value="ECO:0007669"/>
    <property type="project" value="TreeGrafter"/>
</dbReference>
<evidence type="ECO:0000259" key="11">
    <source>
        <dbReference type="PROSITE" id="PS50157"/>
    </source>
</evidence>
<feature type="domain" description="C2H2-type" evidence="11">
    <location>
        <begin position="339"/>
        <end position="367"/>
    </location>
</feature>
<keyword evidence="6" id="KW-0805">Transcription regulation</keyword>
<evidence type="ECO:0000256" key="9">
    <source>
        <dbReference type="PROSITE-ProRule" id="PRU00042"/>
    </source>
</evidence>
<dbReference type="GO" id="GO:0030182">
    <property type="term" value="P:neuron differentiation"/>
    <property type="evidence" value="ECO:0007669"/>
    <property type="project" value="TreeGrafter"/>
</dbReference>
<protein>
    <recommendedName>
        <fullName evidence="11">C2H2-type domain-containing protein</fullName>
    </recommendedName>
</protein>
<dbReference type="GO" id="GO:0005634">
    <property type="term" value="C:nucleus"/>
    <property type="evidence" value="ECO:0007669"/>
    <property type="project" value="UniProtKB-SubCell"/>
</dbReference>
<keyword evidence="3" id="KW-0677">Repeat</keyword>
<evidence type="ECO:0000256" key="5">
    <source>
        <dbReference type="ARBA" id="ARBA00022833"/>
    </source>
</evidence>
<keyword evidence="7" id="KW-0804">Transcription</keyword>
<dbReference type="SUPFAM" id="SSF57667">
    <property type="entry name" value="beta-beta-alpha zinc fingers"/>
    <property type="match status" value="2"/>
</dbReference>
<dbReference type="GO" id="GO:0010564">
    <property type="term" value="P:regulation of cell cycle process"/>
    <property type="evidence" value="ECO:0007669"/>
    <property type="project" value="TreeGrafter"/>
</dbReference>
<evidence type="ECO:0000256" key="2">
    <source>
        <dbReference type="ARBA" id="ARBA00022723"/>
    </source>
</evidence>
<dbReference type="GO" id="GO:0008270">
    <property type="term" value="F:zinc ion binding"/>
    <property type="evidence" value="ECO:0007669"/>
    <property type="project" value="UniProtKB-KW"/>
</dbReference>
<dbReference type="PROSITE" id="PS00028">
    <property type="entry name" value="ZINC_FINGER_C2H2_1"/>
    <property type="match status" value="3"/>
</dbReference>
<keyword evidence="13" id="KW-1185">Reference proteome</keyword>
<feature type="compositionally biased region" description="Basic and acidic residues" evidence="10">
    <location>
        <begin position="150"/>
        <end position="159"/>
    </location>
</feature>
<dbReference type="PANTHER" id="PTHR15065">
    <property type="entry name" value="INSULINOMA-ASSOCIATED 1"/>
    <property type="match status" value="1"/>
</dbReference>
<evidence type="ECO:0000313" key="13">
    <source>
        <dbReference type="Proteomes" id="UP000008672"/>
    </source>
</evidence>
<dbReference type="InterPro" id="IPR036236">
    <property type="entry name" value="Znf_C2H2_sf"/>
</dbReference>
<reference evidence="12" key="3">
    <citation type="submission" date="2025-09" db="UniProtKB">
        <authorList>
            <consortium name="Ensembl"/>
        </authorList>
    </citation>
    <scope>IDENTIFICATION</scope>
</reference>
<evidence type="ECO:0000256" key="3">
    <source>
        <dbReference type="ARBA" id="ARBA00022737"/>
    </source>
</evidence>
<sequence>MPRGFLVKRTKKAGPASYRVRLDEEPQSVITSTWVQERASPSPPACSVRGALAVPAPAGMPEALCAPSCSPNRPVSCGQLDPGCLDRTFHSSSPVVAESFPTLSAFPSLSFLPEVEARLGSICSRVQATLKRSVEAPKLKAQAVKRPKAEKKQSSRDDVTTSPVLGLQIKAAPEEDSKPRDSSNGQLGEFVCQLCREQYVDPLSLAQHKCSRIVRVEYRCSECDKTFSCPANLASHRRWHKPRKPEGDAVLNAKENQNPPSLPQLPADEELFGCPHCSKRFRRQAYLRKHLALHRPGSIPAYHHHLLQSNKGSPLTLPPKLLLAKGALQAAHLSPNITHPCKHCAQTFHSSAEVSRHVAKCHPSETRQLLPLELP</sequence>
<dbReference type="GO" id="GO:0001227">
    <property type="term" value="F:DNA-binding transcription repressor activity, RNA polymerase II-specific"/>
    <property type="evidence" value="ECO:0007669"/>
    <property type="project" value="TreeGrafter"/>
</dbReference>
<feature type="region of interest" description="Disordered" evidence="10">
    <location>
        <begin position="140"/>
        <end position="184"/>
    </location>
</feature>
<dbReference type="Proteomes" id="UP000008672">
    <property type="component" value="Unassembled WGS sequence"/>
</dbReference>
<reference evidence="13" key="1">
    <citation type="submission" date="2011-08" db="EMBL/GenBank/DDBJ databases">
        <title>The draft genome of Latimeria chalumnae.</title>
        <authorList>
            <person name="Di Palma F."/>
            <person name="Alfoldi J."/>
            <person name="Johnson J."/>
            <person name="Berlin A."/>
            <person name="Gnerre S."/>
            <person name="Jaffe D."/>
            <person name="MacCallum I."/>
            <person name="Young S."/>
            <person name="Walker B.J."/>
            <person name="Lander E."/>
            <person name="Lindblad-Toh K."/>
        </authorList>
    </citation>
    <scope>NUCLEOTIDE SEQUENCE [LARGE SCALE GENOMIC DNA]</scope>
    <source>
        <strain evidence="13">Wild caught</strain>
    </source>
</reference>
<dbReference type="eggNOG" id="KOG3993">
    <property type="taxonomic scope" value="Eukaryota"/>
</dbReference>
<dbReference type="InterPro" id="IPR013087">
    <property type="entry name" value="Znf_C2H2_type"/>
</dbReference>
<feature type="domain" description="C2H2-type" evidence="11">
    <location>
        <begin position="272"/>
        <end position="294"/>
    </location>
</feature>
<comment type="subcellular location">
    <subcellularLocation>
        <location evidence="1">Nucleus</location>
    </subcellularLocation>
</comment>
<dbReference type="InterPro" id="IPR042972">
    <property type="entry name" value="INSM1/2"/>
</dbReference>
<dbReference type="HOGENOM" id="CLU_033476_1_0_1"/>
<dbReference type="Pfam" id="PF00096">
    <property type="entry name" value="zf-C2H2"/>
    <property type="match status" value="2"/>
</dbReference>
<dbReference type="OMA" id="CRFCGDN"/>
<dbReference type="SMART" id="SM00355">
    <property type="entry name" value="ZnF_C2H2"/>
    <property type="match status" value="4"/>
</dbReference>
<evidence type="ECO:0000256" key="6">
    <source>
        <dbReference type="ARBA" id="ARBA00023015"/>
    </source>
</evidence>
<evidence type="ECO:0000256" key="4">
    <source>
        <dbReference type="ARBA" id="ARBA00022771"/>
    </source>
</evidence>
<dbReference type="Gene3D" id="3.30.160.60">
    <property type="entry name" value="Classic Zinc Finger"/>
    <property type="match status" value="2"/>
</dbReference>
<dbReference type="PROSITE" id="PS50157">
    <property type="entry name" value="ZINC_FINGER_C2H2_2"/>
    <property type="match status" value="3"/>
</dbReference>
<evidence type="ECO:0000313" key="12">
    <source>
        <dbReference type="Ensembl" id="ENSLACP00000013927.1"/>
    </source>
</evidence>
<dbReference type="GO" id="GO:0000978">
    <property type="term" value="F:RNA polymerase II cis-regulatory region sequence-specific DNA binding"/>
    <property type="evidence" value="ECO:0007669"/>
    <property type="project" value="TreeGrafter"/>
</dbReference>
<gene>
    <name evidence="12" type="primary">LOC102365514</name>
</gene>
<evidence type="ECO:0000256" key="10">
    <source>
        <dbReference type="SAM" id="MobiDB-lite"/>
    </source>
</evidence>
<dbReference type="AlphaFoldDB" id="H3AWA6"/>
<keyword evidence="4 9" id="KW-0863">Zinc-finger</keyword>
<name>H3AWA6_LATCH</name>
<dbReference type="Ensembl" id="ENSLACT00000014026.1">
    <property type="protein sequence ID" value="ENSLACP00000013927.1"/>
    <property type="gene ID" value="ENSLACG00000012262.1"/>
</dbReference>
<feature type="compositionally biased region" description="Basic and acidic residues" evidence="10">
    <location>
        <begin position="172"/>
        <end position="181"/>
    </location>
</feature>
<evidence type="ECO:0000256" key="1">
    <source>
        <dbReference type="ARBA" id="ARBA00004123"/>
    </source>
</evidence>
<dbReference type="GeneTree" id="ENSGT00940000162391"/>
<proteinExistence type="predicted"/>
<dbReference type="STRING" id="7897.ENSLACP00000013927"/>